<feature type="region of interest" description="Disordered" evidence="1">
    <location>
        <begin position="96"/>
        <end position="123"/>
    </location>
</feature>
<evidence type="ECO:0000256" key="1">
    <source>
        <dbReference type="SAM" id="MobiDB-lite"/>
    </source>
</evidence>
<dbReference type="EMBL" id="JASNQZ010000005">
    <property type="protein sequence ID" value="KAL0957508.1"/>
    <property type="molecule type" value="Genomic_DNA"/>
</dbReference>
<gene>
    <name evidence="2" type="ORF">HGRIS_001301</name>
</gene>
<proteinExistence type="predicted"/>
<organism evidence="2 3">
    <name type="scientific">Hohenbuehelia grisea</name>
    <dbReference type="NCBI Taxonomy" id="104357"/>
    <lineage>
        <taxon>Eukaryota</taxon>
        <taxon>Fungi</taxon>
        <taxon>Dikarya</taxon>
        <taxon>Basidiomycota</taxon>
        <taxon>Agaricomycotina</taxon>
        <taxon>Agaricomycetes</taxon>
        <taxon>Agaricomycetidae</taxon>
        <taxon>Agaricales</taxon>
        <taxon>Pleurotineae</taxon>
        <taxon>Pleurotaceae</taxon>
        <taxon>Hohenbuehelia</taxon>
    </lineage>
</organism>
<name>A0ABR3JQ73_9AGAR</name>
<dbReference type="Proteomes" id="UP001556367">
    <property type="component" value="Unassembled WGS sequence"/>
</dbReference>
<feature type="region of interest" description="Disordered" evidence="1">
    <location>
        <begin position="150"/>
        <end position="183"/>
    </location>
</feature>
<comment type="caution">
    <text evidence="2">The sequence shown here is derived from an EMBL/GenBank/DDBJ whole genome shotgun (WGS) entry which is preliminary data.</text>
</comment>
<evidence type="ECO:0000313" key="2">
    <source>
        <dbReference type="EMBL" id="KAL0957508.1"/>
    </source>
</evidence>
<reference evidence="3" key="1">
    <citation type="submission" date="2024-06" db="EMBL/GenBank/DDBJ databases">
        <title>Multi-omics analyses provide insights into the biosynthesis of the anticancer antibiotic pleurotin in Hohenbuehelia grisea.</title>
        <authorList>
            <person name="Weaver J.A."/>
            <person name="Alberti F."/>
        </authorList>
    </citation>
    <scope>NUCLEOTIDE SEQUENCE [LARGE SCALE GENOMIC DNA]</scope>
    <source>
        <strain evidence="3">T-177</strain>
    </source>
</reference>
<sequence>MNVLFVQTAPSKMPLRSAGIMILVFQWRSRLLVRPMWLFKLLLKAAGTATNNLINSRPHSLRSIWTNSATSSSSIDLALRSLVARHCRTHAGIIDIDDDDDDYPELVDDSDSEDDSSDSEDELVANDEVCPLHDQFKSCIHSEIQLADILPSKTNPNGLGKRTARSRRRQAFSTAPPPASRAL</sequence>
<accession>A0ABR3JQ73</accession>
<protein>
    <submittedName>
        <fullName evidence="2">Uncharacterized protein</fullName>
    </submittedName>
</protein>
<keyword evidence="3" id="KW-1185">Reference proteome</keyword>
<evidence type="ECO:0000313" key="3">
    <source>
        <dbReference type="Proteomes" id="UP001556367"/>
    </source>
</evidence>